<evidence type="ECO:0000313" key="6">
    <source>
        <dbReference type="EMBL" id="WAR01050.1"/>
    </source>
</evidence>
<dbReference type="InterPro" id="IPR046824">
    <property type="entry name" value="Mss51-like_C"/>
</dbReference>
<keyword evidence="7" id="KW-1185">Reference proteome</keyword>
<evidence type="ECO:0000256" key="2">
    <source>
        <dbReference type="ARBA" id="ARBA00022771"/>
    </source>
</evidence>
<evidence type="ECO:0000313" key="7">
    <source>
        <dbReference type="Proteomes" id="UP001164746"/>
    </source>
</evidence>
<gene>
    <name evidence="6" type="ORF">MAR_025422</name>
</gene>
<dbReference type="PANTHER" id="PTHR47085">
    <property type="entry name" value="ZINC FINGER MYND DOMAIN-CONTAINING PROTEIN 15"/>
    <property type="match status" value="1"/>
</dbReference>
<protein>
    <submittedName>
        <fullName evidence="6">ZMY15-like protein</fullName>
    </submittedName>
</protein>
<organism evidence="6 7">
    <name type="scientific">Mya arenaria</name>
    <name type="common">Soft-shell clam</name>
    <dbReference type="NCBI Taxonomy" id="6604"/>
    <lineage>
        <taxon>Eukaryota</taxon>
        <taxon>Metazoa</taxon>
        <taxon>Spiralia</taxon>
        <taxon>Lophotrochozoa</taxon>
        <taxon>Mollusca</taxon>
        <taxon>Bivalvia</taxon>
        <taxon>Autobranchia</taxon>
        <taxon>Heteroconchia</taxon>
        <taxon>Euheterodonta</taxon>
        <taxon>Imparidentia</taxon>
        <taxon>Neoheterodontei</taxon>
        <taxon>Myida</taxon>
        <taxon>Myoidea</taxon>
        <taxon>Myidae</taxon>
        <taxon>Mya</taxon>
    </lineage>
</organism>
<evidence type="ECO:0000256" key="3">
    <source>
        <dbReference type="ARBA" id="ARBA00022833"/>
    </source>
</evidence>
<dbReference type="Proteomes" id="UP001164746">
    <property type="component" value="Chromosome 3"/>
</dbReference>
<dbReference type="Pfam" id="PF01753">
    <property type="entry name" value="zf-MYND"/>
    <property type="match status" value="1"/>
</dbReference>
<dbReference type="PROSITE" id="PS50865">
    <property type="entry name" value="ZF_MYND_2"/>
    <property type="match status" value="1"/>
</dbReference>
<evidence type="ECO:0000256" key="4">
    <source>
        <dbReference type="PROSITE-ProRule" id="PRU00134"/>
    </source>
</evidence>
<keyword evidence="2 4" id="KW-0863">Zinc-finger</keyword>
<keyword evidence="3" id="KW-0862">Zinc</keyword>
<name>A0ABY7DUC4_MYAAR</name>
<dbReference type="Pfam" id="PF20179">
    <property type="entry name" value="MSS51_C"/>
    <property type="match status" value="1"/>
</dbReference>
<evidence type="ECO:0000259" key="5">
    <source>
        <dbReference type="PROSITE" id="PS50865"/>
    </source>
</evidence>
<dbReference type="SUPFAM" id="SSF144232">
    <property type="entry name" value="HIT/MYND zinc finger-like"/>
    <property type="match status" value="1"/>
</dbReference>
<proteinExistence type="predicted"/>
<dbReference type="Gene3D" id="6.10.140.2220">
    <property type="match status" value="1"/>
</dbReference>
<evidence type="ECO:0000256" key="1">
    <source>
        <dbReference type="ARBA" id="ARBA00022723"/>
    </source>
</evidence>
<dbReference type="PANTHER" id="PTHR47085:SF1">
    <property type="entry name" value="ZINC FINGER MYND DOMAIN-CONTAINING PROTEIN 15"/>
    <property type="match status" value="1"/>
</dbReference>
<dbReference type="InterPro" id="IPR002893">
    <property type="entry name" value="Znf_MYND"/>
</dbReference>
<dbReference type="InterPro" id="IPR042989">
    <property type="entry name" value="ZMY15"/>
</dbReference>
<feature type="domain" description="MYND-type" evidence="5">
    <location>
        <begin position="11"/>
        <end position="57"/>
    </location>
</feature>
<dbReference type="EMBL" id="CP111014">
    <property type="protein sequence ID" value="WAR01050.1"/>
    <property type="molecule type" value="Genomic_DNA"/>
</dbReference>
<reference evidence="6" key="1">
    <citation type="submission" date="2022-11" db="EMBL/GenBank/DDBJ databases">
        <title>Centuries of genome instability and evolution in soft-shell clam transmissible cancer (bioRxiv).</title>
        <authorList>
            <person name="Hart S.F.M."/>
            <person name="Yonemitsu M.A."/>
            <person name="Giersch R.M."/>
            <person name="Beal B.F."/>
            <person name="Arriagada G."/>
            <person name="Davis B.W."/>
            <person name="Ostrander E.A."/>
            <person name="Goff S.P."/>
            <person name="Metzger M.J."/>
        </authorList>
    </citation>
    <scope>NUCLEOTIDE SEQUENCE</scope>
    <source>
        <strain evidence="6">MELC-2E11</strain>
        <tissue evidence="6">Siphon/mantle</tissue>
    </source>
</reference>
<accession>A0ABY7DUC4</accession>
<keyword evidence="1" id="KW-0479">Metal-binding</keyword>
<sequence>MACDSTRLSRCSLCGKSGTGMIKCRSCEAVWYCSESCRMTDWNQTGALINYSHRIWCERFKIYMDFGADMAKLPFTFMNETSDPDFNVEQFLRAQGVYQQGAWKVEEMGVMQQQTSERQESQPDEDCIVLPVESVTLENPPSPSPGKLTDWAGYYRLRGFSLDSPVAAILHWPLTLYYVITNSLPTHYPLWKESLLDNYLYIDVIGVSLETELIPLFKEVSYLLPTYRISIHMYGPGISKSEDGRTFSEGGLEAEKVPTFFTEYGHRTYEEGRRALAEMDIGCSMSEPMLNHFRSPLRINQEETLLPWYRNAILFHLIFS</sequence>